<dbReference type="SUPFAM" id="SSF55658">
    <property type="entry name" value="L9 N-domain-like"/>
    <property type="match status" value="2"/>
</dbReference>
<keyword evidence="3" id="KW-1185">Reference proteome</keyword>
<dbReference type="InterPro" id="IPR009027">
    <property type="entry name" value="Ribosomal_bL9/RNase_H1_N"/>
</dbReference>
<reference evidence="2" key="2">
    <citation type="journal article" date="2023" name="IMA Fungus">
        <title>Comparative genomic study of the Penicillium genus elucidates a diverse pangenome and 15 lateral gene transfer events.</title>
        <authorList>
            <person name="Petersen C."/>
            <person name="Sorensen T."/>
            <person name="Nielsen M.R."/>
            <person name="Sondergaard T.E."/>
            <person name="Sorensen J.L."/>
            <person name="Fitzpatrick D.A."/>
            <person name="Frisvad J.C."/>
            <person name="Nielsen K.L."/>
        </authorList>
    </citation>
    <scope>NUCLEOTIDE SEQUENCE</scope>
    <source>
        <strain evidence="2">IBT 21917</strain>
    </source>
</reference>
<dbReference type="AlphaFoldDB" id="A0A9W9LFJ8"/>
<evidence type="ECO:0000313" key="2">
    <source>
        <dbReference type="EMBL" id="KAJ5152467.1"/>
    </source>
</evidence>
<sequence length="185" mass="21214">MRRVDKPTIYSSWSQAHPRIIGCEGADHQKFDTLEDARKEMEERGFEDVDIFVKKSAEPQITPLRKGKHYAVAGGKTTRVFTDWKDAEKAINGTTACQKVFSTKQEAEDFIESWKDAYADVWRRAIRQGLNDGWKVRDMSLNIGSFLLRENDNEGSKEDGHEMVKTAQDELPNIGQLSVKEEYQI</sequence>
<feature type="domain" description="Ribonuclease H1 N-terminal" evidence="1">
    <location>
        <begin position="68"/>
        <end position="110"/>
    </location>
</feature>
<comment type="caution">
    <text evidence="2">The sequence shown here is derived from an EMBL/GenBank/DDBJ whole genome shotgun (WGS) entry which is preliminary data.</text>
</comment>
<dbReference type="Gene3D" id="3.40.970.10">
    <property type="entry name" value="Ribonuclease H1, N-terminal domain"/>
    <property type="match status" value="2"/>
</dbReference>
<dbReference type="Proteomes" id="UP001146351">
    <property type="component" value="Unassembled WGS sequence"/>
</dbReference>
<dbReference type="InterPro" id="IPR037056">
    <property type="entry name" value="RNase_H1_N_sf"/>
</dbReference>
<dbReference type="EMBL" id="JAPQKO010000007">
    <property type="protein sequence ID" value="KAJ5152467.1"/>
    <property type="molecule type" value="Genomic_DNA"/>
</dbReference>
<accession>A0A9W9LFJ8</accession>
<dbReference type="InterPro" id="IPR011320">
    <property type="entry name" value="RNase_H1_N"/>
</dbReference>
<organism evidence="2 3">
    <name type="scientific">Penicillium capsulatum</name>
    <dbReference type="NCBI Taxonomy" id="69766"/>
    <lineage>
        <taxon>Eukaryota</taxon>
        <taxon>Fungi</taxon>
        <taxon>Dikarya</taxon>
        <taxon>Ascomycota</taxon>
        <taxon>Pezizomycotina</taxon>
        <taxon>Eurotiomycetes</taxon>
        <taxon>Eurotiomycetidae</taxon>
        <taxon>Eurotiales</taxon>
        <taxon>Aspergillaceae</taxon>
        <taxon>Penicillium</taxon>
    </lineage>
</organism>
<protein>
    <recommendedName>
        <fullName evidence="1">Ribonuclease H1 N-terminal domain-containing protein</fullName>
    </recommendedName>
</protein>
<name>A0A9W9LFJ8_9EURO</name>
<proteinExistence type="predicted"/>
<dbReference type="Pfam" id="PF01693">
    <property type="entry name" value="Cauli_VI"/>
    <property type="match status" value="2"/>
</dbReference>
<feature type="domain" description="Ribonuclease H1 N-terminal" evidence="1">
    <location>
        <begin position="6"/>
        <end position="38"/>
    </location>
</feature>
<gene>
    <name evidence="2" type="ORF">N7492_009747</name>
</gene>
<evidence type="ECO:0000259" key="1">
    <source>
        <dbReference type="Pfam" id="PF01693"/>
    </source>
</evidence>
<evidence type="ECO:0000313" key="3">
    <source>
        <dbReference type="Proteomes" id="UP001146351"/>
    </source>
</evidence>
<reference evidence="2" key="1">
    <citation type="submission" date="2022-11" db="EMBL/GenBank/DDBJ databases">
        <authorList>
            <person name="Petersen C."/>
        </authorList>
    </citation>
    <scope>NUCLEOTIDE SEQUENCE</scope>
    <source>
        <strain evidence="2">IBT 21917</strain>
    </source>
</reference>
<dbReference type="OrthoDB" id="407198at2759"/>